<feature type="domain" description="Beta-lactamase-related" evidence="2">
    <location>
        <begin position="58"/>
        <end position="338"/>
    </location>
</feature>
<keyword evidence="4" id="KW-1185">Reference proteome</keyword>
<dbReference type="InterPro" id="IPR012338">
    <property type="entry name" value="Beta-lactam/transpept-like"/>
</dbReference>
<dbReference type="EMBL" id="JACBYW010000001">
    <property type="protein sequence ID" value="NYH77682.1"/>
    <property type="molecule type" value="Genomic_DNA"/>
</dbReference>
<accession>A0A852YVD7</accession>
<dbReference type="Gene3D" id="3.40.710.10">
    <property type="entry name" value="DD-peptidase/beta-lactamase superfamily"/>
    <property type="match status" value="1"/>
</dbReference>
<evidence type="ECO:0000259" key="2">
    <source>
        <dbReference type="Pfam" id="PF00144"/>
    </source>
</evidence>
<name>A0A852YVD7_9ACTN</name>
<dbReference type="PROSITE" id="PS51318">
    <property type="entry name" value="TAT"/>
    <property type="match status" value="1"/>
</dbReference>
<dbReference type="Proteomes" id="UP000548304">
    <property type="component" value="Unassembled WGS sequence"/>
</dbReference>
<dbReference type="PANTHER" id="PTHR43283:SF7">
    <property type="entry name" value="BETA-LACTAMASE-RELATED DOMAIN-CONTAINING PROTEIN"/>
    <property type="match status" value="1"/>
</dbReference>
<evidence type="ECO:0000256" key="1">
    <source>
        <dbReference type="SAM" id="MobiDB-lite"/>
    </source>
</evidence>
<organism evidence="3 4">
    <name type="scientific">Actinopolyspora biskrensis</name>
    <dbReference type="NCBI Taxonomy" id="1470178"/>
    <lineage>
        <taxon>Bacteria</taxon>
        <taxon>Bacillati</taxon>
        <taxon>Actinomycetota</taxon>
        <taxon>Actinomycetes</taxon>
        <taxon>Actinopolysporales</taxon>
        <taxon>Actinopolysporaceae</taxon>
        <taxon>Actinopolyspora</taxon>
    </lineage>
</organism>
<dbReference type="SUPFAM" id="SSF56601">
    <property type="entry name" value="beta-lactamase/transpeptidase-like"/>
    <property type="match status" value="1"/>
</dbReference>
<sequence>MSALTRRGFLGRLGTGIAGMTMGGSTASAAEARPRSHDGLVRGSPEELGVDPGGILDFAEGLERAGFAGHGFVLLRHGRVAAEGWWEPYTPDAEQLTYSLTKSVLGTAVGFAVDEGRIRLEDRIVDALHDLLPARVSANLAAMRLRHLLTMTAGHAADPMAETRLPRSEPSTEWVRALLSVPVEHAPGTHFTYSNGAAILAAAMLHRAVGRSARNYLEPRLFAPLGIRVGYWEEFPDGVSVGSSGLALRTGDIAKFGQTYLRRGVWNGEQVVPRFWAEQATGKRIDTPARGPDESAGYGYLFWRGRHNTFRGHGALDQCSIVMPDQDAVLATTAERHGTVLDLAWRTLLPAMGAAPSVPVRRLDRKLAALRLPVARGDTSPRSCGQYCGSYVFAANELGLERITLDITRDRCTVEIVDARGSHSVVCGLGRWIESTSTLSASSVLLPGSTVAKLYRAPPETRVAASAAWPSADTLRMVWRFVETPHADTVTLGFGEDSVEVEFESSVSRRGQGTDNRPVLAGSRQR</sequence>
<dbReference type="AlphaFoldDB" id="A0A852YVD7"/>
<comment type="caution">
    <text evidence="3">The sequence shown here is derived from an EMBL/GenBank/DDBJ whole genome shotgun (WGS) entry which is preliminary data.</text>
</comment>
<evidence type="ECO:0000313" key="4">
    <source>
        <dbReference type="Proteomes" id="UP000548304"/>
    </source>
</evidence>
<proteinExistence type="predicted"/>
<dbReference type="PANTHER" id="PTHR43283">
    <property type="entry name" value="BETA-LACTAMASE-RELATED"/>
    <property type="match status" value="1"/>
</dbReference>
<dbReference type="RefSeq" id="WP_179534170.1">
    <property type="nucleotide sequence ID" value="NZ_JACBYW010000001.1"/>
</dbReference>
<dbReference type="InterPro" id="IPR001466">
    <property type="entry name" value="Beta-lactam-related"/>
</dbReference>
<dbReference type="InterPro" id="IPR006311">
    <property type="entry name" value="TAT_signal"/>
</dbReference>
<feature type="region of interest" description="Disordered" evidence="1">
    <location>
        <begin position="505"/>
        <end position="526"/>
    </location>
</feature>
<gene>
    <name evidence="3" type="ORF">FHR84_000996</name>
</gene>
<protein>
    <submittedName>
        <fullName evidence="3">CubicO group peptidase (Beta-lactamase class C family)</fullName>
    </submittedName>
</protein>
<reference evidence="3 4" key="1">
    <citation type="submission" date="2020-07" db="EMBL/GenBank/DDBJ databases">
        <title>Genomic Encyclopedia of Type Strains, Phase III (KMG-III): the genomes of soil and plant-associated and newly described type strains.</title>
        <authorList>
            <person name="Whitman W."/>
        </authorList>
    </citation>
    <scope>NUCLEOTIDE SEQUENCE [LARGE SCALE GENOMIC DNA]</scope>
    <source>
        <strain evidence="3 4">CECT 8576</strain>
    </source>
</reference>
<feature type="region of interest" description="Disordered" evidence="1">
    <location>
        <begin position="24"/>
        <end position="44"/>
    </location>
</feature>
<dbReference type="Pfam" id="PF00144">
    <property type="entry name" value="Beta-lactamase"/>
    <property type="match status" value="1"/>
</dbReference>
<dbReference type="InterPro" id="IPR050789">
    <property type="entry name" value="Diverse_Enzym_Activities"/>
</dbReference>
<evidence type="ECO:0000313" key="3">
    <source>
        <dbReference type="EMBL" id="NYH77682.1"/>
    </source>
</evidence>